<proteinExistence type="inferred from homology"/>
<comment type="caution">
    <text evidence="6">The sequence shown here is derived from an EMBL/GenBank/DDBJ whole genome shotgun (WGS) entry which is preliminary data.</text>
</comment>
<dbReference type="InterPro" id="IPR001128">
    <property type="entry name" value="Cyt_P450"/>
</dbReference>
<dbReference type="InterPro" id="IPR002397">
    <property type="entry name" value="Cyt_P450_B"/>
</dbReference>
<evidence type="ECO:0000256" key="3">
    <source>
        <dbReference type="ARBA" id="ARBA00023002"/>
    </source>
</evidence>
<evidence type="ECO:0000256" key="5">
    <source>
        <dbReference type="RuleBase" id="RU000461"/>
    </source>
</evidence>
<dbReference type="InterPro" id="IPR017972">
    <property type="entry name" value="Cyt_P450_CS"/>
</dbReference>
<dbReference type="SUPFAM" id="SSF48264">
    <property type="entry name" value="Cytochrome P450"/>
    <property type="match status" value="1"/>
</dbReference>
<dbReference type="InterPro" id="IPR050196">
    <property type="entry name" value="Cytochrome_P450_Monoox"/>
</dbReference>
<keyword evidence="5" id="KW-0503">Monooxygenase</keyword>
<dbReference type="PRINTS" id="PR00359">
    <property type="entry name" value="BP450"/>
</dbReference>
<dbReference type="PANTHER" id="PTHR24291">
    <property type="entry name" value="CYTOCHROME P450 FAMILY 4"/>
    <property type="match status" value="1"/>
</dbReference>
<dbReference type="GO" id="GO:0016705">
    <property type="term" value="F:oxidoreductase activity, acting on paired donors, with incorporation or reduction of molecular oxygen"/>
    <property type="evidence" value="ECO:0007669"/>
    <property type="project" value="InterPro"/>
</dbReference>
<evidence type="ECO:0000256" key="2">
    <source>
        <dbReference type="ARBA" id="ARBA00022723"/>
    </source>
</evidence>
<dbReference type="GO" id="GO:0005506">
    <property type="term" value="F:iron ion binding"/>
    <property type="evidence" value="ECO:0007669"/>
    <property type="project" value="InterPro"/>
</dbReference>
<organism evidence="6 7">
    <name type="scientific">Exophiala bonariae</name>
    <dbReference type="NCBI Taxonomy" id="1690606"/>
    <lineage>
        <taxon>Eukaryota</taxon>
        <taxon>Fungi</taxon>
        <taxon>Dikarya</taxon>
        <taxon>Ascomycota</taxon>
        <taxon>Pezizomycotina</taxon>
        <taxon>Eurotiomycetes</taxon>
        <taxon>Chaetothyriomycetidae</taxon>
        <taxon>Chaetothyriales</taxon>
        <taxon>Herpotrichiellaceae</taxon>
        <taxon>Exophiala</taxon>
    </lineage>
</organism>
<dbReference type="Pfam" id="PF00067">
    <property type="entry name" value="p450"/>
    <property type="match status" value="1"/>
</dbReference>
<keyword evidence="7" id="KW-1185">Reference proteome</keyword>
<keyword evidence="2 5" id="KW-0479">Metal-binding</keyword>
<sequence>MAEESRHFETLAAELIQGLETDLSKKEFYTALLSARDPMSKQGYSKSDIRKELKSLTRSGGDTMSVTIASTLHWLSIDREWQDSVAQEVRDNFSAYEDIVPGEKLDNCTRLFQVINESLRLDSPILGCPWRLLTEDVIIDGHLVPRGYEVGVCHYAMHRSAKHFDQPSRFDPRRFPDTRGLQPPQGPGGFYPFSLGRRACPAKELVERALTVCLARTIWLAKVRLALVNEPSPLASNGEEHDGTSYELRDCFTAEKFGPVLEFQRRESTRLPWE</sequence>
<keyword evidence="5" id="KW-0349">Heme</keyword>
<accession>A0AAV9MRL4</accession>
<dbReference type="RefSeq" id="XP_064699803.1">
    <property type="nucleotide sequence ID" value="XM_064855552.1"/>
</dbReference>
<dbReference type="PANTHER" id="PTHR24291:SF201">
    <property type="entry name" value="CYTOCHROME P450, FAMILY 4, SUBFAMILY B, POLYPEPTIDE 7"/>
    <property type="match status" value="1"/>
</dbReference>
<dbReference type="GO" id="GO:0020037">
    <property type="term" value="F:heme binding"/>
    <property type="evidence" value="ECO:0007669"/>
    <property type="project" value="InterPro"/>
</dbReference>
<dbReference type="GeneID" id="89980174"/>
<keyword evidence="3 5" id="KW-0560">Oxidoreductase</keyword>
<evidence type="ECO:0000256" key="1">
    <source>
        <dbReference type="ARBA" id="ARBA00010617"/>
    </source>
</evidence>
<evidence type="ECO:0000256" key="4">
    <source>
        <dbReference type="ARBA" id="ARBA00023004"/>
    </source>
</evidence>
<gene>
    <name evidence="6" type="ORF">LTR84_012027</name>
</gene>
<dbReference type="Proteomes" id="UP001358417">
    <property type="component" value="Unassembled WGS sequence"/>
</dbReference>
<evidence type="ECO:0000313" key="7">
    <source>
        <dbReference type="Proteomes" id="UP001358417"/>
    </source>
</evidence>
<comment type="similarity">
    <text evidence="1 5">Belongs to the cytochrome P450 family.</text>
</comment>
<dbReference type="AlphaFoldDB" id="A0AAV9MRL4"/>
<dbReference type="Gene3D" id="1.10.630.10">
    <property type="entry name" value="Cytochrome P450"/>
    <property type="match status" value="1"/>
</dbReference>
<reference evidence="6 7" key="1">
    <citation type="submission" date="2023-08" db="EMBL/GenBank/DDBJ databases">
        <title>Black Yeasts Isolated from many extreme environments.</title>
        <authorList>
            <person name="Coleine C."/>
            <person name="Stajich J.E."/>
            <person name="Selbmann L."/>
        </authorList>
    </citation>
    <scope>NUCLEOTIDE SEQUENCE [LARGE SCALE GENOMIC DNA]</scope>
    <source>
        <strain evidence="6 7">CCFEE 5792</strain>
    </source>
</reference>
<dbReference type="InterPro" id="IPR036396">
    <property type="entry name" value="Cyt_P450_sf"/>
</dbReference>
<dbReference type="PROSITE" id="PS00086">
    <property type="entry name" value="CYTOCHROME_P450"/>
    <property type="match status" value="1"/>
</dbReference>
<name>A0AAV9MRL4_9EURO</name>
<dbReference type="EMBL" id="JAVRRD010000069">
    <property type="protein sequence ID" value="KAK5042911.1"/>
    <property type="molecule type" value="Genomic_DNA"/>
</dbReference>
<evidence type="ECO:0000313" key="6">
    <source>
        <dbReference type="EMBL" id="KAK5042911.1"/>
    </source>
</evidence>
<protein>
    <submittedName>
        <fullName evidence="6">Uncharacterized protein</fullName>
    </submittedName>
</protein>
<dbReference type="GO" id="GO:0004497">
    <property type="term" value="F:monooxygenase activity"/>
    <property type="evidence" value="ECO:0007669"/>
    <property type="project" value="UniProtKB-KW"/>
</dbReference>
<keyword evidence="4 5" id="KW-0408">Iron</keyword>